<dbReference type="Proteomes" id="UP000280298">
    <property type="component" value="Chromosome"/>
</dbReference>
<proteinExistence type="predicted"/>
<dbReference type="AlphaFoldDB" id="A0A3Q9EPK3"/>
<dbReference type="SUPFAM" id="SSF50370">
    <property type="entry name" value="Ricin B-like lectins"/>
    <property type="match status" value="1"/>
</dbReference>
<name>A0A3Q9EPK3_9ACTN</name>
<keyword evidence="2" id="KW-1133">Transmembrane helix</keyword>
<gene>
    <name evidence="4" type="ORF">EJ357_24800</name>
</gene>
<dbReference type="GO" id="GO:0016787">
    <property type="term" value="F:hydrolase activity"/>
    <property type="evidence" value="ECO:0007669"/>
    <property type="project" value="UniProtKB-KW"/>
</dbReference>
<dbReference type="Gene3D" id="1.10.10.10">
    <property type="entry name" value="Winged helix-like DNA-binding domain superfamily/Winged helix DNA-binding domain"/>
    <property type="match status" value="1"/>
</dbReference>
<sequence length="523" mass="56744">MLLKRTMQVGRYGTEHGRRMTGDEGRADVDAEERPSRPLRPGPRPARVSPLVTELLDRHWAPVLEYATLCTNSPQAAKALAQAAFRRQLDSAAGPTFPWRCHLLGAVIETAEEWDADERRFDLREGLRTEADGQEPSAMVLRRDRHLLLHGFQQLPEQLRSLLWHTEVEAEDLAEAASHAGLDLATARAKLRGARARLRAVCRQAHLDFAPEEDCRRYNRLIDVATDRSQVTEAVPDLHHHLTECAYCRAATNQLDQTPERLPLLLAEAVLGFGAEDYLTLCRARRSYASTAVPASHAPPQARPLYTPVARATMRRARRAARRRAGLLFGGIVITSGVLIGAVTGILLSGSLTGPGADAGTAEPTPTQTTSPQATPVGNPPTPVLNARFHNVATGLCLDIGNRDAVAGATAVTSTCAPVATQLWDLGPDGLLRSHADPGLCLDSAKVFELEMRPCPEAADDWAADFQFVLSDGGLLIPGRNSRLAVTPAATRQVVGVPVVLRELDASFPSGFERWLTEAGPRP</sequence>
<feature type="transmembrane region" description="Helical" evidence="2">
    <location>
        <begin position="325"/>
        <end position="348"/>
    </location>
</feature>
<evidence type="ECO:0000313" key="4">
    <source>
        <dbReference type="EMBL" id="AZQ36281.1"/>
    </source>
</evidence>
<reference evidence="4 5" key="1">
    <citation type="journal article" date="2019" name="Int. J. Syst. Evol. Microbiol.">
        <title>Streptomyces cyaneochromogenes sp. nov., a blue pigment-producing actinomycete from manganese-contaminated soil.</title>
        <authorList>
            <person name="Tang X."/>
            <person name="Zhao J."/>
            <person name="Li K."/>
            <person name="Chen Z."/>
            <person name="Sun Y."/>
            <person name="Gao J."/>
        </authorList>
    </citation>
    <scope>NUCLEOTIDE SEQUENCE [LARGE SCALE GENOMIC DNA]</scope>
    <source>
        <strain evidence="4 5">MK-45</strain>
    </source>
</reference>
<dbReference type="PROSITE" id="PS50231">
    <property type="entry name" value="RICIN_B_LECTIN"/>
    <property type="match status" value="1"/>
</dbReference>
<keyword evidence="2" id="KW-0812">Transmembrane</keyword>
<protein>
    <submittedName>
        <fullName evidence="4">Hydrolase</fullName>
    </submittedName>
</protein>
<dbReference type="InterPro" id="IPR035992">
    <property type="entry name" value="Ricin_B-like_lectins"/>
</dbReference>
<dbReference type="Gene3D" id="2.80.10.50">
    <property type="match status" value="1"/>
</dbReference>
<feature type="domain" description="Ricin B lectin" evidence="3">
    <location>
        <begin position="388"/>
        <end position="457"/>
    </location>
</feature>
<evidence type="ECO:0000259" key="3">
    <source>
        <dbReference type="Pfam" id="PF00652"/>
    </source>
</evidence>
<feature type="region of interest" description="Disordered" evidence="1">
    <location>
        <begin position="1"/>
        <end position="47"/>
    </location>
</feature>
<dbReference type="EMBL" id="CP034539">
    <property type="protein sequence ID" value="AZQ36281.1"/>
    <property type="molecule type" value="Genomic_DNA"/>
</dbReference>
<evidence type="ECO:0000256" key="2">
    <source>
        <dbReference type="SAM" id="Phobius"/>
    </source>
</evidence>
<dbReference type="InterPro" id="IPR000772">
    <property type="entry name" value="Ricin_B_lectin"/>
</dbReference>
<organism evidence="4 5">
    <name type="scientific">Streptomyces cyaneochromogenes</name>
    <dbReference type="NCBI Taxonomy" id="2496836"/>
    <lineage>
        <taxon>Bacteria</taxon>
        <taxon>Bacillati</taxon>
        <taxon>Actinomycetota</taxon>
        <taxon>Actinomycetes</taxon>
        <taxon>Kitasatosporales</taxon>
        <taxon>Streptomycetaceae</taxon>
        <taxon>Streptomyces</taxon>
    </lineage>
</organism>
<evidence type="ECO:0000313" key="5">
    <source>
        <dbReference type="Proteomes" id="UP000280298"/>
    </source>
</evidence>
<accession>A0A3Q9EPK3</accession>
<feature type="compositionally biased region" description="Low complexity" evidence="1">
    <location>
        <begin position="361"/>
        <end position="376"/>
    </location>
</feature>
<feature type="compositionally biased region" description="Basic and acidic residues" evidence="1">
    <location>
        <begin position="13"/>
        <end position="36"/>
    </location>
</feature>
<keyword evidence="4" id="KW-0378">Hydrolase</keyword>
<dbReference type="OrthoDB" id="324838at2"/>
<keyword evidence="2" id="KW-0472">Membrane</keyword>
<dbReference type="SUPFAM" id="SSF88659">
    <property type="entry name" value="Sigma3 and sigma4 domains of RNA polymerase sigma factors"/>
    <property type="match status" value="1"/>
</dbReference>
<dbReference type="Pfam" id="PF00652">
    <property type="entry name" value="Ricin_B_lectin"/>
    <property type="match status" value="1"/>
</dbReference>
<evidence type="ECO:0000256" key="1">
    <source>
        <dbReference type="SAM" id="MobiDB-lite"/>
    </source>
</evidence>
<keyword evidence="5" id="KW-1185">Reference proteome</keyword>
<dbReference type="KEGG" id="scya:EJ357_24800"/>
<dbReference type="InterPro" id="IPR013324">
    <property type="entry name" value="RNA_pol_sigma_r3/r4-like"/>
</dbReference>
<feature type="region of interest" description="Disordered" evidence="1">
    <location>
        <begin position="357"/>
        <end position="380"/>
    </location>
</feature>
<dbReference type="InterPro" id="IPR036388">
    <property type="entry name" value="WH-like_DNA-bd_sf"/>
</dbReference>